<keyword evidence="4" id="KW-1185">Reference proteome</keyword>
<dbReference type="InterPro" id="IPR052019">
    <property type="entry name" value="F420H2_bilvrd_red/Heme_oxyg"/>
</dbReference>
<name>A0ABU0EX81_9PSEU</name>
<gene>
    <name evidence="3" type="ORF">FB470_003916</name>
</gene>
<dbReference type="InterPro" id="IPR019965">
    <property type="entry name" value="PPOX_F420-dep_Rv2061_put"/>
</dbReference>
<dbReference type="Gene3D" id="2.30.110.10">
    <property type="entry name" value="Electron Transport, Fmn-binding Protein, Chain A"/>
    <property type="match status" value="1"/>
</dbReference>
<dbReference type="Pfam" id="PF01243">
    <property type="entry name" value="PNPOx_N"/>
    <property type="match status" value="1"/>
</dbReference>
<sequence length="126" mass="14018">MSEFERMAAEKFLLLTTFRKSGTPVPTPVWAAGDAGEIVVWSERTAGKVKRIRNNPEVTVQGCDFRGNSTHGPVVTGRARILDDEATERVRKVIARKYGIVGQVTMFFSRLRGRRRTVGLAIKLGD</sequence>
<dbReference type="RefSeq" id="WP_306993529.1">
    <property type="nucleotide sequence ID" value="NZ_JAUSUT010000001.1"/>
</dbReference>
<evidence type="ECO:0000313" key="4">
    <source>
        <dbReference type="Proteomes" id="UP001229651"/>
    </source>
</evidence>
<organism evidence="3 4">
    <name type="scientific">Amycolatopsis thermophila</name>
    <dbReference type="NCBI Taxonomy" id="206084"/>
    <lineage>
        <taxon>Bacteria</taxon>
        <taxon>Bacillati</taxon>
        <taxon>Actinomycetota</taxon>
        <taxon>Actinomycetes</taxon>
        <taxon>Pseudonocardiales</taxon>
        <taxon>Pseudonocardiaceae</taxon>
        <taxon>Amycolatopsis</taxon>
    </lineage>
</organism>
<proteinExistence type="predicted"/>
<comment type="caution">
    <text evidence="3">The sequence shown here is derived from an EMBL/GenBank/DDBJ whole genome shotgun (WGS) entry which is preliminary data.</text>
</comment>
<dbReference type="InterPro" id="IPR011576">
    <property type="entry name" value="Pyridox_Oxase_N"/>
</dbReference>
<dbReference type="NCBIfam" id="TIGR03666">
    <property type="entry name" value="Rv2061_F420"/>
    <property type="match status" value="1"/>
</dbReference>
<evidence type="ECO:0000259" key="2">
    <source>
        <dbReference type="Pfam" id="PF01243"/>
    </source>
</evidence>
<dbReference type="Proteomes" id="UP001229651">
    <property type="component" value="Unassembled WGS sequence"/>
</dbReference>
<keyword evidence="1" id="KW-0560">Oxidoreductase</keyword>
<accession>A0ABU0EX81</accession>
<dbReference type="PANTHER" id="PTHR35176">
    <property type="entry name" value="HEME OXYGENASE HI_0854-RELATED"/>
    <property type="match status" value="1"/>
</dbReference>
<reference evidence="3 4" key="1">
    <citation type="submission" date="2023-07" db="EMBL/GenBank/DDBJ databases">
        <title>Sequencing the genomes of 1000 actinobacteria strains.</title>
        <authorList>
            <person name="Klenk H.-P."/>
        </authorList>
    </citation>
    <scope>NUCLEOTIDE SEQUENCE [LARGE SCALE GENOMIC DNA]</scope>
    <source>
        <strain evidence="3 4">DSM 45805</strain>
    </source>
</reference>
<protein>
    <submittedName>
        <fullName evidence="3">PPOX class probable F420-dependent enzyme</fullName>
    </submittedName>
</protein>
<evidence type="ECO:0000256" key="1">
    <source>
        <dbReference type="ARBA" id="ARBA00023002"/>
    </source>
</evidence>
<evidence type="ECO:0000313" key="3">
    <source>
        <dbReference type="EMBL" id="MDQ0379922.1"/>
    </source>
</evidence>
<dbReference type="InterPro" id="IPR012349">
    <property type="entry name" value="Split_barrel_FMN-bd"/>
</dbReference>
<dbReference type="SUPFAM" id="SSF50475">
    <property type="entry name" value="FMN-binding split barrel"/>
    <property type="match status" value="1"/>
</dbReference>
<feature type="domain" description="Pyridoxamine 5'-phosphate oxidase N-terminal" evidence="2">
    <location>
        <begin position="8"/>
        <end position="118"/>
    </location>
</feature>
<dbReference type="EMBL" id="JAUSUT010000001">
    <property type="protein sequence ID" value="MDQ0379922.1"/>
    <property type="molecule type" value="Genomic_DNA"/>
</dbReference>
<dbReference type="PANTHER" id="PTHR35176:SF11">
    <property type="entry name" value="PYRIDOXAMINE 5'-PHOSPHATE OXIDASE FAMILY PROTEIN"/>
    <property type="match status" value="1"/>
</dbReference>